<dbReference type="SUPFAM" id="SSF48150">
    <property type="entry name" value="DNA-glycosylase"/>
    <property type="match status" value="1"/>
</dbReference>
<dbReference type="Gene3D" id="1.10.340.30">
    <property type="entry name" value="Hypothetical protein, domain 2"/>
    <property type="match status" value="1"/>
</dbReference>
<dbReference type="OrthoDB" id="10265068at2759"/>
<dbReference type="GO" id="GO:0003824">
    <property type="term" value="F:catalytic activity"/>
    <property type="evidence" value="ECO:0007669"/>
    <property type="project" value="InterPro"/>
</dbReference>
<evidence type="ECO:0000259" key="4">
    <source>
        <dbReference type="Pfam" id="PF00730"/>
    </source>
</evidence>
<dbReference type="InterPro" id="IPR045138">
    <property type="entry name" value="MeCP2/MBD4"/>
</dbReference>
<sequence>MKSDTVSVVISPPRFDLESYGSLDEELLERTWDGILPDEASFGSSFDPYLEDEKIDRSHERAEDIPDVGRDRQSRLNTKSSFFPPSKSTKRQVKTKRHIRRVDSESEHCGDDVEEGDPGQRDLQEANYLKTLASAPSNDDKHSDPEKDYIESFANDLDLEEMEEDAFSLVEPNVRDAMVYYISRHPFFEHDEYPVKRSERCQFSKDIREKALAAGISEATQDKIVAYVKKLYLSANGRGHLYEEGSEFGEEIDDVLEERLNPPGNTSKDRKRKRASQNKSKRRSKEKAKAPPSATSSRDMGELYEDTGNKVMNLAIEDTAEPVLDTDFTKAPMLGKLPVSPSGQLEVVRVDSADSEDPAVLGPSAPTNQYSNGAGTDKGIHSHLVRSKLQESLISLDSKEGHPSPTAHFSNQSAIKNNPDSLLSQDPTLDDLSLPNFCPPKKSRNHRKRKLHKSKKTSKFRESLTISEDAQISKVDAYETNQTLEGAANKKPTPGPTAARTKSKYFTRYSRKRVKKHKAVRSHTINSTNDAKTAIPEATRLILQDLELPSDFISSDSTLSDVPSDSSSGGNIACCLEPASISSLDESVQYHVEPFVTPTKEVNSKKDSNTAMVRPSRLRLPKISPYFFNPGLEPDSCLPFPPLEAPSFGLVQEQLAHDPFRLLIATIFLNRTRGGVALPILFQVFDHFPTVEAMAAADLTSLVSMIHCLGFQNQRARKFIRLAQTWLACPPVKGKRYRKLHYPRRMDGRDIGNEECVDDDDSRVAWEIAHLPGVGAYSLDSWRIFCRDELRGLAQDWKGRGALEPGFIPEWKSVLPQDKELRAYLTWMWLKEGWVWDRQTGEKTRASAKVMRTALRGGMAHEENGNWVLETSPVKKIANGLTDSIREPGH</sequence>
<dbReference type="VEuPathDB" id="FungiDB:EYZ11_005629"/>
<feature type="compositionally biased region" description="Basic and acidic residues" evidence="3">
    <location>
        <begin position="51"/>
        <end position="74"/>
    </location>
</feature>
<dbReference type="Proteomes" id="UP000324241">
    <property type="component" value="Unassembled WGS sequence"/>
</dbReference>
<feature type="compositionally biased region" description="Basic residues" evidence="3">
    <location>
        <begin position="441"/>
        <end position="458"/>
    </location>
</feature>
<dbReference type="EMBL" id="QUQM01000008">
    <property type="protein sequence ID" value="KAA8642072.1"/>
    <property type="molecule type" value="Genomic_DNA"/>
</dbReference>
<dbReference type="GO" id="GO:0006285">
    <property type="term" value="P:base-excision repair, AP site formation"/>
    <property type="evidence" value="ECO:0007669"/>
    <property type="project" value="UniProtKB-ARBA"/>
</dbReference>
<comment type="caution">
    <text evidence="5">The sequence shown here is derived from an EMBL/GenBank/DDBJ whole genome shotgun (WGS) entry which is preliminary data.</text>
</comment>
<reference evidence="5 6" key="1">
    <citation type="submission" date="2019-08" db="EMBL/GenBank/DDBJ databases">
        <title>The genome sequence of a newly discovered highly antifungal drug resistant Aspergillus species, Aspergillus tanneri NIH 1004.</title>
        <authorList>
            <person name="Mounaud S."/>
            <person name="Singh I."/>
            <person name="Joardar V."/>
            <person name="Pakala S."/>
            <person name="Pakala S."/>
            <person name="Venepally P."/>
            <person name="Chung J.K."/>
            <person name="Losada L."/>
            <person name="Nierman W.C."/>
        </authorList>
    </citation>
    <scope>NUCLEOTIDE SEQUENCE [LARGE SCALE GENOMIC DNA]</scope>
    <source>
        <strain evidence="5 6">NIH1004</strain>
    </source>
</reference>
<dbReference type="PANTHER" id="PTHR15074:SF0">
    <property type="entry name" value="METHYL-CPG-BINDING DOMAIN PROTEIN 4-LIKE PROTEIN"/>
    <property type="match status" value="1"/>
</dbReference>
<feature type="compositionally biased region" description="Basic residues" evidence="3">
    <location>
        <begin position="269"/>
        <end position="286"/>
    </location>
</feature>
<dbReference type="PANTHER" id="PTHR15074">
    <property type="entry name" value="METHYL-CPG-BINDING PROTEIN"/>
    <property type="match status" value="1"/>
</dbReference>
<name>A0A5M9M4Y8_9EURO</name>
<evidence type="ECO:0000256" key="3">
    <source>
        <dbReference type="SAM" id="MobiDB-lite"/>
    </source>
</evidence>
<comment type="subcellular location">
    <subcellularLocation>
        <location evidence="1">Nucleus</location>
    </subcellularLocation>
</comment>
<protein>
    <recommendedName>
        <fullName evidence="4">HhH-GPD domain-containing protein</fullName>
    </recommendedName>
</protein>
<feature type="compositionally biased region" description="Polar residues" evidence="3">
    <location>
        <begin position="365"/>
        <end position="374"/>
    </location>
</feature>
<dbReference type="RefSeq" id="XP_033421434.1">
    <property type="nucleotide sequence ID" value="XM_033575579.1"/>
</dbReference>
<proteinExistence type="predicted"/>
<accession>A0A5M9M4Y8</accession>
<feature type="domain" description="HhH-GPD" evidence="4">
    <location>
        <begin position="664"/>
        <end position="741"/>
    </location>
</feature>
<gene>
    <name evidence="5" type="ORF">ATNIH1004_011013</name>
</gene>
<dbReference type="GO" id="GO:0003677">
    <property type="term" value="F:DNA binding"/>
    <property type="evidence" value="ECO:0007669"/>
    <property type="project" value="InterPro"/>
</dbReference>
<feature type="compositionally biased region" description="Basic residues" evidence="3">
    <location>
        <begin position="88"/>
        <end position="100"/>
    </location>
</feature>
<feature type="region of interest" description="Disordered" evidence="3">
    <location>
        <begin position="258"/>
        <end position="302"/>
    </location>
</feature>
<dbReference type="GeneID" id="54333714"/>
<evidence type="ECO:0000256" key="2">
    <source>
        <dbReference type="ARBA" id="ARBA00023242"/>
    </source>
</evidence>
<dbReference type="FunFam" id="1.10.340.30:FF:000020">
    <property type="entry name" value="Pre-mRNA splicing factor, putative"/>
    <property type="match status" value="1"/>
</dbReference>
<feature type="region of interest" description="Disordered" evidence="3">
    <location>
        <begin position="352"/>
        <end position="379"/>
    </location>
</feature>
<feature type="region of interest" description="Disordered" evidence="3">
    <location>
        <begin position="483"/>
        <end position="503"/>
    </location>
</feature>
<dbReference type="InterPro" id="IPR003265">
    <property type="entry name" value="HhH-GPD_domain"/>
</dbReference>
<feature type="compositionally biased region" description="Polar residues" evidence="3">
    <location>
        <begin position="407"/>
        <end position="427"/>
    </location>
</feature>
<dbReference type="Pfam" id="PF00730">
    <property type="entry name" value="HhH-GPD"/>
    <property type="match status" value="1"/>
</dbReference>
<organism evidence="5 6">
    <name type="scientific">Aspergillus tanneri</name>
    <dbReference type="NCBI Taxonomy" id="1220188"/>
    <lineage>
        <taxon>Eukaryota</taxon>
        <taxon>Fungi</taxon>
        <taxon>Dikarya</taxon>
        <taxon>Ascomycota</taxon>
        <taxon>Pezizomycotina</taxon>
        <taxon>Eurotiomycetes</taxon>
        <taxon>Eurotiomycetidae</taxon>
        <taxon>Eurotiales</taxon>
        <taxon>Aspergillaceae</taxon>
        <taxon>Aspergillus</taxon>
        <taxon>Aspergillus subgen. Circumdati</taxon>
    </lineage>
</organism>
<feature type="region of interest" description="Disordered" evidence="3">
    <location>
        <begin position="39"/>
        <end position="122"/>
    </location>
</feature>
<evidence type="ECO:0000256" key="1">
    <source>
        <dbReference type="ARBA" id="ARBA00004123"/>
    </source>
</evidence>
<dbReference type="GO" id="GO:0005634">
    <property type="term" value="C:nucleus"/>
    <property type="evidence" value="ECO:0007669"/>
    <property type="project" value="UniProtKB-SubCell"/>
</dbReference>
<dbReference type="VEuPathDB" id="FungiDB:EYZ11_005619"/>
<dbReference type="AlphaFoldDB" id="A0A5M9M4Y8"/>
<evidence type="ECO:0000313" key="6">
    <source>
        <dbReference type="Proteomes" id="UP000324241"/>
    </source>
</evidence>
<feature type="compositionally biased region" description="Basic and acidic residues" evidence="3">
    <location>
        <begin position="101"/>
        <end position="111"/>
    </location>
</feature>
<evidence type="ECO:0000313" key="5">
    <source>
        <dbReference type="EMBL" id="KAA8642072.1"/>
    </source>
</evidence>
<feature type="compositionally biased region" description="Low complexity" evidence="3">
    <location>
        <begin position="78"/>
        <end position="87"/>
    </location>
</feature>
<dbReference type="InterPro" id="IPR011257">
    <property type="entry name" value="DNA_glycosylase"/>
</dbReference>
<feature type="region of interest" description="Disordered" evidence="3">
    <location>
        <begin position="397"/>
        <end position="462"/>
    </location>
</feature>
<keyword evidence="2" id="KW-0539">Nucleus</keyword>